<dbReference type="Proteomes" id="UP000236723">
    <property type="component" value="Unassembled WGS sequence"/>
</dbReference>
<dbReference type="RefSeq" id="WP_103936735.1">
    <property type="nucleotide sequence ID" value="NZ_FNVO01000002.1"/>
</dbReference>
<dbReference type="AlphaFoldDB" id="A0A1H5VYE5"/>
<evidence type="ECO:0000313" key="4">
    <source>
        <dbReference type="Proteomes" id="UP000236723"/>
    </source>
</evidence>
<feature type="domain" description="DUF4097" evidence="2">
    <location>
        <begin position="48"/>
        <end position="242"/>
    </location>
</feature>
<proteinExistence type="predicted"/>
<dbReference type="Gene3D" id="2.160.20.120">
    <property type="match status" value="1"/>
</dbReference>
<dbReference type="InterPro" id="IPR025164">
    <property type="entry name" value="Toastrack_DUF4097"/>
</dbReference>
<evidence type="ECO:0000259" key="2">
    <source>
        <dbReference type="Pfam" id="PF13349"/>
    </source>
</evidence>
<sequence>MANRLTGVAALATGLTGLTVALSGCGPLGATTYHEDRRYEVSGGLKGLDLRLDTADVEIVGTDTDRISVHERLSWSKRLKPTTEHRREGDTLRLRYQCPDVFSIGFQNCEVDYRIQVPRAMAVKLHSDTGRIRIRGLAGAVQADADTGDIVATDLRGATVNVTADTGNILVSGAGSVQARADSGNVELLDLRGERAVATADSGNVVIAFVKDRPPTLVQARADSGNVIVRLPGGFSYALTQHAEGSPRWGSGAPAAGRPAAGDLTIDPASPRKVFVSADSGTVTVSPV</sequence>
<accession>A0A1H5VYE5</accession>
<evidence type="ECO:0000256" key="1">
    <source>
        <dbReference type="SAM" id="MobiDB-lite"/>
    </source>
</evidence>
<dbReference type="Pfam" id="PF13349">
    <property type="entry name" value="DUF4097"/>
    <property type="match status" value="1"/>
</dbReference>
<feature type="region of interest" description="Disordered" evidence="1">
    <location>
        <begin position="246"/>
        <end position="265"/>
    </location>
</feature>
<dbReference type="OrthoDB" id="4456952at2"/>
<dbReference type="PROSITE" id="PS51257">
    <property type="entry name" value="PROKAR_LIPOPROTEIN"/>
    <property type="match status" value="1"/>
</dbReference>
<gene>
    <name evidence="3" type="ORF">SAMN04489712_102491</name>
</gene>
<organism evidence="3 4">
    <name type="scientific">Thermomonospora echinospora</name>
    <dbReference type="NCBI Taxonomy" id="1992"/>
    <lineage>
        <taxon>Bacteria</taxon>
        <taxon>Bacillati</taxon>
        <taxon>Actinomycetota</taxon>
        <taxon>Actinomycetes</taxon>
        <taxon>Streptosporangiales</taxon>
        <taxon>Thermomonosporaceae</taxon>
        <taxon>Thermomonospora</taxon>
    </lineage>
</organism>
<feature type="compositionally biased region" description="Low complexity" evidence="1">
    <location>
        <begin position="246"/>
        <end position="262"/>
    </location>
</feature>
<reference evidence="4" key="1">
    <citation type="submission" date="2016-10" db="EMBL/GenBank/DDBJ databases">
        <authorList>
            <person name="Varghese N."/>
            <person name="Submissions S."/>
        </authorList>
    </citation>
    <scope>NUCLEOTIDE SEQUENCE [LARGE SCALE GENOMIC DNA]</scope>
    <source>
        <strain evidence="4">DSM 43163</strain>
    </source>
</reference>
<protein>
    <submittedName>
        <fullName evidence="3">Putative adhesin</fullName>
    </submittedName>
</protein>
<evidence type="ECO:0000313" key="3">
    <source>
        <dbReference type="EMBL" id="SEF91577.1"/>
    </source>
</evidence>
<keyword evidence="4" id="KW-1185">Reference proteome</keyword>
<dbReference type="EMBL" id="FNVO01000002">
    <property type="protein sequence ID" value="SEF91577.1"/>
    <property type="molecule type" value="Genomic_DNA"/>
</dbReference>
<name>A0A1H5VYE5_9ACTN</name>